<proteinExistence type="predicted"/>
<feature type="non-terminal residue" evidence="1">
    <location>
        <position position="1137"/>
    </location>
</feature>
<keyword evidence="2" id="KW-1185">Reference proteome</keyword>
<protein>
    <submittedName>
        <fullName evidence="1">876_t:CDS:1</fullName>
    </submittedName>
</protein>
<accession>A0ACA9L790</accession>
<organism evidence="1 2">
    <name type="scientific">Racocetra persica</name>
    <dbReference type="NCBI Taxonomy" id="160502"/>
    <lineage>
        <taxon>Eukaryota</taxon>
        <taxon>Fungi</taxon>
        <taxon>Fungi incertae sedis</taxon>
        <taxon>Mucoromycota</taxon>
        <taxon>Glomeromycotina</taxon>
        <taxon>Glomeromycetes</taxon>
        <taxon>Diversisporales</taxon>
        <taxon>Gigasporaceae</taxon>
        <taxon>Racocetra</taxon>
    </lineage>
</organism>
<reference evidence="1" key="1">
    <citation type="submission" date="2021-06" db="EMBL/GenBank/DDBJ databases">
        <authorList>
            <person name="Kallberg Y."/>
            <person name="Tangrot J."/>
            <person name="Rosling A."/>
        </authorList>
    </citation>
    <scope>NUCLEOTIDE SEQUENCE</scope>
    <source>
        <strain evidence="1">MA461A</strain>
    </source>
</reference>
<name>A0ACA9L790_9GLOM</name>
<sequence length="1137" mass="131351">MRKSLPEAFIFGFTATPKEETYQNIIHSYSMDDALQDEVIVKIVYEIYQYLDLNKIKKNLFLPKSVLPSLQVKGEFFKRDYENFSLNNQLNSRPKVMYIAQSIPTAHEFYKYLSQDPQYQKNICLVTSAQEKEEEKTNIYQFKNTDYVNIAIVVDKLTTGFNLENLQRIYLDQKINSPHRLFQKISRVNRKYPHKNLGFVIDLADNKEVLEETLLKYVEKGVAAIIMANGTLSGLNKKAANIRKNLIENDVVDAIITLPNKLFYSTSIAPCVWIFRKGKKENGILMIDISSDEFGEKVSNNERRLTEKEIKNVSQIYQDFRQKGFIEKSNIPARVVLPNEIRENNYILVPARYLASNQKDLTPEEIDQKLLKTTQELEDLITEQDKYHQELKKLLAEIKKEIESDDQICSLRSGKTPSTKKKEYWCSHEEECDSAQKCKMPLTTESSLLFFHIECLPFRSAQTNTTCNQIISLLEPDLKIVIPNFLYYSLLASKNRLRSIRTGSVQMFTKQTHLASFSLTLPPLPQQQKILSYFQLVYNKIHKTEVQYKDTLIKIIQKHLELGDLLFLKYKDSEIRIEDEFNENQRFAAFEVFLENGTIPWYTQTDISSQTLTPKKFVTLQAVKELSMPLTTKNSILLCNVSEAVAFYPQTSSLSCNQQVFILEPIEGIVEANYLYYLLCAKKKELNSLARGTIFKSLTKSELENFSLSLPPLPQQQKILSYFQLVYNKIHKTEVQYKDTLIKIIQKHLELGDLLFLKYKDSEIRIEDEFKLVRGKTPPSSDYPLQKQKLPLEVVRNYSHLRAKTNYFLALFRLRHSISKAIHDFFHQEGFYYVPTPIITSNDAEGAGEAFTITTDKSEPFFSQPANLTVSGQLHAEALAQGLEPEISFADLEAITNLAERMIKYLVNYVLINNKQELEYFAKYNKKELINKLKKITDEEFKKIDYHECIKILAKNKKNYNFSDIEWETEVLQTEHEKYLCQYFGGSPVFVINYPCELKAFYMKNNPDGKTVACFDLLFPEIGELIGGGLREDDYKTLQKKADKQNLDTDDLRKALEVEGVAAAKKCLRALQNGTVTAFGGRFRGISYDKNAKRMIKQAQRSLKEAIKKHEKGENVDIKEVAIVPASYYCWGVIVGG</sequence>
<evidence type="ECO:0000313" key="1">
    <source>
        <dbReference type="EMBL" id="CAG8513241.1"/>
    </source>
</evidence>
<gene>
    <name evidence="1" type="ORF">RPERSI_LOCUS2354</name>
</gene>
<dbReference type="Proteomes" id="UP000789920">
    <property type="component" value="Unassembled WGS sequence"/>
</dbReference>
<dbReference type="EMBL" id="CAJVQC010002556">
    <property type="protein sequence ID" value="CAG8513241.1"/>
    <property type="molecule type" value="Genomic_DNA"/>
</dbReference>
<comment type="caution">
    <text evidence="1">The sequence shown here is derived from an EMBL/GenBank/DDBJ whole genome shotgun (WGS) entry which is preliminary data.</text>
</comment>
<evidence type="ECO:0000313" key="2">
    <source>
        <dbReference type="Proteomes" id="UP000789920"/>
    </source>
</evidence>